<name>A0ABT9Q8W6_9ACTN</name>
<dbReference type="InterPro" id="IPR001387">
    <property type="entry name" value="Cro/C1-type_HTH"/>
</dbReference>
<evidence type="ECO:0000259" key="3">
    <source>
        <dbReference type="PROSITE" id="PS50943"/>
    </source>
</evidence>
<dbReference type="InterPro" id="IPR014710">
    <property type="entry name" value="RmlC-like_jellyroll"/>
</dbReference>
<dbReference type="EMBL" id="JAUSQU010000001">
    <property type="protein sequence ID" value="MDP9843188.1"/>
    <property type="molecule type" value="Genomic_DNA"/>
</dbReference>
<gene>
    <name evidence="4" type="ORF">J2853_002399</name>
</gene>
<dbReference type="PROSITE" id="PS50943">
    <property type="entry name" value="HTH_CROC1"/>
    <property type="match status" value="1"/>
</dbReference>
<dbReference type="InterPro" id="IPR013096">
    <property type="entry name" value="Cupin_2"/>
</dbReference>
<dbReference type="Proteomes" id="UP001225356">
    <property type="component" value="Unassembled WGS sequence"/>
</dbReference>
<evidence type="ECO:0000313" key="5">
    <source>
        <dbReference type="Proteomes" id="UP001225356"/>
    </source>
</evidence>
<protein>
    <submittedName>
        <fullName evidence="4">Transcriptional regulator with XRE-family HTH domain</fullName>
    </submittedName>
</protein>
<dbReference type="Gene3D" id="1.10.260.40">
    <property type="entry name" value="lambda repressor-like DNA-binding domains"/>
    <property type="match status" value="1"/>
</dbReference>
<organism evidence="4 5">
    <name type="scientific">Streptosporangium lutulentum</name>
    <dbReference type="NCBI Taxonomy" id="1461250"/>
    <lineage>
        <taxon>Bacteria</taxon>
        <taxon>Bacillati</taxon>
        <taxon>Actinomycetota</taxon>
        <taxon>Actinomycetes</taxon>
        <taxon>Streptosporangiales</taxon>
        <taxon>Streptosporangiaceae</taxon>
        <taxon>Streptosporangium</taxon>
    </lineage>
</organism>
<dbReference type="SUPFAM" id="SSF51182">
    <property type="entry name" value="RmlC-like cupins"/>
    <property type="match status" value="1"/>
</dbReference>
<dbReference type="CDD" id="cd02209">
    <property type="entry name" value="cupin_XRE_C"/>
    <property type="match status" value="1"/>
</dbReference>
<reference evidence="4 5" key="1">
    <citation type="submission" date="2023-07" db="EMBL/GenBank/DDBJ databases">
        <title>Sequencing the genomes of 1000 actinobacteria strains.</title>
        <authorList>
            <person name="Klenk H.-P."/>
        </authorList>
    </citation>
    <scope>NUCLEOTIDE SEQUENCE [LARGE SCALE GENOMIC DNA]</scope>
    <source>
        <strain evidence="4 5">DSM 46740</strain>
    </source>
</reference>
<dbReference type="PANTHER" id="PTHR46797">
    <property type="entry name" value="HTH-TYPE TRANSCRIPTIONAL REGULATOR"/>
    <property type="match status" value="1"/>
</dbReference>
<comment type="caution">
    <text evidence="4">The sequence shown here is derived from an EMBL/GenBank/DDBJ whole genome shotgun (WGS) entry which is preliminary data.</text>
</comment>
<dbReference type="Pfam" id="PF07883">
    <property type="entry name" value="Cupin_2"/>
    <property type="match status" value="1"/>
</dbReference>
<keyword evidence="1" id="KW-0238">DNA-binding</keyword>
<dbReference type="InterPro" id="IPR050807">
    <property type="entry name" value="TransReg_Diox_bact_type"/>
</dbReference>
<evidence type="ECO:0000313" key="4">
    <source>
        <dbReference type="EMBL" id="MDP9843188.1"/>
    </source>
</evidence>
<dbReference type="RefSeq" id="WP_307557213.1">
    <property type="nucleotide sequence ID" value="NZ_JAUSQU010000001.1"/>
</dbReference>
<proteinExistence type="predicted"/>
<dbReference type="CDD" id="cd00093">
    <property type="entry name" value="HTH_XRE"/>
    <property type="match status" value="1"/>
</dbReference>
<dbReference type="Pfam" id="PF01381">
    <property type="entry name" value="HTH_3"/>
    <property type="match status" value="1"/>
</dbReference>
<accession>A0ABT9Q8W6</accession>
<dbReference type="SUPFAM" id="SSF47413">
    <property type="entry name" value="lambda repressor-like DNA-binding domains"/>
    <property type="match status" value="1"/>
</dbReference>
<dbReference type="Gene3D" id="2.60.120.10">
    <property type="entry name" value="Jelly Rolls"/>
    <property type="match status" value="1"/>
</dbReference>
<dbReference type="PANTHER" id="PTHR46797:SF1">
    <property type="entry name" value="METHYLPHOSPHONATE SYNTHASE"/>
    <property type="match status" value="1"/>
</dbReference>
<dbReference type="InterPro" id="IPR011051">
    <property type="entry name" value="RmlC_Cupin_sf"/>
</dbReference>
<evidence type="ECO:0000256" key="1">
    <source>
        <dbReference type="ARBA" id="ARBA00023125"/>
    </source>
</evidence>
<evidence type="ECO:0000256" key="2">
    <source>
        <dbReference type="SAM" id="MobiDB-lite"/>
    </source>
</evidence>
<dbReference type="SMART" id="SM00530">
    <property type="entry name" value="HTH_XRE"/>
    <property type="match status" value="1"/>
</dbReference>
<sequence length="209" mass="22893">MQSHPAIDATLSQIGHRLRRVREKKNLSLAELSRTTGVSKSTLSRLESGHRKPSLELLLPIAAALAVPLDEIVAAPRIVDPRMPQEPRRTDGRVIIPLSRTQGEPKAYKLTIPASESEPFPRTHAGYEWLYVLSGRLRLILGDYDLLLGPGEVAEFDTQHPHWFGSTGRGSVEVLSLFGGQGERAHIRTRPATPGAASGTHQQAKHADT</sequence>
<dbReference type="InterPro" id="IPR010982">
    <property type="entry name" value="Lambda_DNA-bd_dom_sf"/>
</dbReference>
<feature type="domain" description="HTH cro/C1-type" evidence="3">
    <location>
        <begin position="18"/>
        <end position="72"/>
    </location>
</feature>
<keyword evidence="5" id="KW-1185">Reference proteome</keyword>
<feature type="region of interest" description="Disordered" evidence="2">
    <location>
        <begin position="189"/>
        <end position="209"/>
    </location>
</feature>